<dbReference type="EMBL" id="NCVQ01000007">
    <property type="protein sequence ID" value="PWZ19242.1"/>
    <property type="molecule type" value="Genomic_DNA"/>
</dbReference>
<reference evidence="1 2" key="1">
    <citation type="journal article" date="2018" name="Nat. Genet.">
        <title>Extensive intraspecific gene order and gene structural variations between Mo17 and other maize genomes.</title>
        <authorList>
            <person name="Sun S."/>
            <person name="Zhou Y."/>
            <person name="Chen J."/>
            <person name="Shi J."/>
            <person name="Zhao H."/>
            <person name="Zhao H."/>
            <person name="Song W."/>
            <person name="Zhang M."/>
            <person name="Cui Y."/>
            <person name="Dong X."/>
            <person name="Liu H."/>
            <person name="Ma X."/>
            <person name="Jiao Y."/>
            <person name="Wang B."/>
            <person name="Wei X."/>
            <person name="Stein J.C."/>
            <person name="Glaubitz J.C."/>
            <person name="Lu F."/>
            <person name="Yu G."/>
            <person name="Liang C."/>
            <person name="Fengler K."/>
            <person name="Li B."/>
            <person name="Rafalski A."/>
            <person name="Schnable P.S."/>
            <person name="Ware D.H."/>
            <person name="Buckler E.S."/>
            <person name="Lai J."/>
        </authorList>
    </citation>
    <scope>NUCLEOTIDE SEQUENCE [LARGE SCALE GENOMIC DNA]</scope>
    <source>
        <strain evidence="2">cv. Missouri 17</strain>
        <tissue evidence="1">Seedling</tissue>
    </source>
</reference>
<evidence type="ECO:0000313" key="2">
    <source>
        <dbReference type="Proteomes" id="UP000251960"/>
    </source>
</evidence>
<sequence length="136" mass="16118">MWVKMATCVRKVASEVFGVTKGSSGESNDTWWWTEDVQKALKEKKECYRSLFNDRSTVNIERYKVAKKTARRVVSEAKGQAYDDLYPRLSTKEGEKDVYKIAWIRERKKRDLNQVKCIKDEMDQLLMKGQDIKQRW</sequence>
<comment type="caution">
    <text evidence="1">The sequence shown here is derived from an EMBL/GenBank/DDBJ whole genome shotgun (WGS) entry which is preliminary data.</text>
</comment>
<name>A0A3L6EDY9_MAIZE</name>
<dbReference type="Proteomes" id="UP000251960">
    <property type="component" value="Chromosome 6"/>
</dbReference>
<evidence type="ECO:0000313" key="1">
    <source>
        <dbReference type="EMBL" id="PWZ19242.1"/>
    </source>
</evidence>
<accession>A0A3L6EDY9</accession>
<gene>
    <name evidence="1" type="ORF">Zm00014a_029301</name>
</gene>
<proteinExistence type="predicted"/>
<organism evidence="1 2">
    <name type="scientific">Zea mays</name>
    <name type="common">Maize</name>
    <dbReference type="NCBI Taxonomy" id="4577"/>
    <lineage>
        <taxon>Eukaryota</taxon>
        <taxon>Viridiplantae</taxon>
        <taxon>Streptophyta</taxon>
        <taxon>Embryophyta</taxon>
        <taxon>Tracheophyta</taxon>
        <taxon>Spermatophyta</taxon>
        <taxon>Magnoliopsida</taxon>
        <taxon>Liliopsida</taxon>
        <taxon>Poales</taxon>
        <taxon>Poaceae</taxon>
        <taxon>PACMAD clade</taxon>
        <taxon>Panicoideae</taxon>
        <taxon>Andropogonodae</taxon>
        <taxon>Andropogoneae</taxon>
        <taxon>Tripsacinae</taxon>
        <taxon>Zea</taxon>
    </lineage>
</organism>
<protein>
    <submittedName>
        <fullName evidence="1">Uncharacterized protein</fullName>
    </submittedName>
</protein>
<dbReference type="AlphaFoldDB" id="A0A3L6EDY9"/>